<gene>
    <name evidence="2" type="ORF">QCN29_25565</name>
</gene>
<keyword evidence="1" id="KW-1133">Transmembrane helix</keyword>
<keyword evidence="1" id="KW-0472">Membrane</keyword>
<sequence length="88" mass="9144">MNRRRENPSGRGGGQLLDLLSRTHRTLILGVLASVGGIGGFITAVAQGAGIVEILGALAVGVVGLLLATGYIVGYGRRNPGREPRRPR</sequence>
<feature type="transmembrane region" description="Helical" evidence="1">
    <location>
        <begin position="27"/>
        <end position="48"/>
    </location>
</feature>
<feature type="transmembrane region" description="Helical" evidence="1">
    <location>
        <begin position="54"/>
        <end position="76"/>
    </location>
</feature>
<evidence type="ECO:0000313" key="2">
    <source>
        <dbReference type="EMBL" id="MDH2392090.1"/>
    </source>
</evidence>
<dbReference type="Proteomes" id="UP001223144">
    <property type="component" value="Unassembled WGS sequence"/>
</dbReference>
<dbReference type="RefSeq" id="WP_279931080.1">
    <property type="nucleotide sequence ID" value="NZ_JARWBG010000036.1"/>
</dbReference>
<evidence type="ECO:0000256" key="1">
    <source>
        <dbReference type="SAM" id="Phobius"/>
    </source>
</evidence>
<keyword evidence="1" id="KW-0812">Transmembrane</keyword>
<name>A0ABT6HU34_9ACTN</name>
<proteinExistence type="predicted"/>
<organism evidence="2 3">
    <name type="scientific">Streptomyces chengmaiensis</name>
    <dbReference type="NCBI Taxonomy" id="3040919"/>
    <lineage>
        <taxon>Bacteria</taxon>
        <taxon>Bacillati</taxon>
        <taxon>Actinomycetota</taxon>
        <taxon>Actinomycetes</taxon>
        <taxon>Kitasatosporales</taxon>
        <taxon>Streptomycetaceae</taxon>
        <taxon>Streptomyces</taxon>
    </lineage>
</organism>
<protein>
    <submittedName>
        <fullName evidence="2">Uncharacterized protein</fullName>
    </submittedName>
</protein>
<keyword evidence="3" id="KW-1185">Reference proteome</keyword>
<accession>A0ABT6HU34</accession>
<reference evidence="2 3" key="1">
    <citation type="submission" date="2023-04" db="EMBL/GenBank/DDBJ databases">
        <title>Streptomyces chengmaiensis sp. nov. isolated from the stem of mangrove plant in Hainan.</title>
        <authorList>
            <person name="Huang X."/>
            <person name="Zhou S."/>
            <person name="Chu X."/>
            <person name="Xie Y."/>
            <person name="Lin Y."/>
        </authorList>
    </citation>
    <scope>NUCLEOTIDE SEQUENCE [LARGE SCALE GENOMIC DNA]</scope>
    <source>
        <strain evidence="2 3">HNM0663</strain>
    </source>
</reference>
<evidence type="ECO:0000313" key="3">
    <source>
        <dbReference type="Proteomes" id="UP001223144"/>
    </source>
</evidence>
<comment type="caution">
    <text evidence="2">The sequence shown here is derived from an EMBL/GenBank/DDBJ whole genome shotgun (WGS) entry which is preliminary data.</text>
</comment>
<dbReference type="EMBL" id="JARWBG010000036">
    <property type="protein sequence ID" value="MDH2392090.1"/>
    <property type="molecule type" value="Genomic_DNA"/>
</dbReference>